<dbReference type="InterPro" id="IPR027417">
    <property type="entry name" value="P-loop_NTPase"/>
</dbReference>
<gene>
    <name evidence="1" type="ORF">GGX14DRAFT_389630</name>
</gene>
<dbReference type="Gene3D" id="3.40.50.300">
    <property type="entry name" value="P-loop containing nucleotide triphosphate hydrolases"/>
    <property type="match status" value="1"/>
</dbReference>
<evidence type="ECO:0000313" key="1">
    <source>
        <dbReference type="EMBL" id="KAJ7220262.1"/>
    </source>
</evidence>
<evidence type="ECO:0008006" key="3">
    <source>
        <dbReference type="Google" id="ProtNLM"/>
    </source>
</evidence>
<keyword evidence="2" id="KW-1185">Reference proteome</keyword>
<proteinExistence type="predicted"/>
<dbReference type="AlphaFoldDB" id="A0AAD6VR05"/>
<dbReference type="SUPFAM" id="SSF52540">
    <property type="entry name" value="P-loop containing nucleoside triphosphate hydrolases"/>
    <property type="match status" value="1"/>
</dbReference>
<dbReference type="EMBL" id="JARJCW010000010">
    <property type="protein sequence ID" value="KAJ7220262.1"/>
    <property type="molecule type" value="Genomic_DNA"/>
</dbReference>
<name>A0AAD6VR05_9AGAR</name>
<evidence type="ECO:0000313" key="2">
    <source>
        <dbReference type="Proteomes" id="UP001219525"/>
    </source>
</evidence>
<organism evidence="1 2">
    <name type="scientific">Mycena pura</name>
    <dbReference type="NCBI Taxonomy" id="153505"/>
    <lineage>
        <taxon>Eukaryota</taxon>
        <taxon>Fungi</taxon>
        <taxon>Dikarya</taxon>
        <taxon>Basidiomycota</taxon>
        <taxon>Agaricomycotina</taxon>
        <taxon>Agaricomycetes</taxon>
        <taxon>Agaricomycetidae</taxon>
        <taxon>Agaricales</taxon>
        <taxon>Marasmiineae</taxon>
        <taxon>Mycenaceae</taxon>
        <taxon>Mycena</taxon>
    </lineage>
</organism>
<reference evidence="1" key="1">
    <citation type="submission" date="2023-03" db="EMBL/GenBank/DDBJ databases">
        <title>Massive genome expansion in bonnet fungi (Mycena s.s.) driven by repeated elements and novel gene families across ecological guilds.</title>
        <authorList>
            <consortium name="Lawrence Berkeley National Laboratory"/>
            <person name="Harder C.B."/>
            <person name="Miyauchi S."/>
            <person name="Viragh M."/>
            <person name="Kuo A."/>
            <person name="Thoen E."/>
            <person name="Andreopoulos B."/>
            <person name="Lu D."/>
            <person name="Skrede I."/>
            <person name="Drula E."/>
            <person name="Henrissat B."/>
            <person name="Morin E."/>
            <person name="Kohler A."/>
            <person name="Barry K."/>
            <person name="LaButti K."/>
            <person name="Morin E."/>
            <person name="Salamov A."/>
            <person name="Lipzen A."/>
            <person name="Mereny Z."/>
            <person name="Hegedus B."/>
            <person name="Baldrian P."/>
            <person name="Stursova M."/>
            <person name="Weitz H."/>
            <person name="Taylor A."/>
            <person name="Grigoriev I.V."/>
            <person name="Nagy L.G."/>
            <person name="Martin F."/>
            <person name="Kauserud H."/>
        </authorList>
    </citation>
    <scope>NUCLEOTIDE SEQUENCE</scope>
    <source>
        <strain evidence="1">9144</strain>
    </source>
</reference>
<comment type="caution">
    <text evidence="1">The sequence shown here is derived from an EMBL/GenBank/DDBJ whole genome shotgun (WGS) entry which is preliminary data.</text>
</comment>
<sequence>MQGVLDALTKLQSKPKGIRGRLKEVLFSSGVADEISGLEKKIQELRLNFMRKQYFNNCPPALRMFHGRQDILENMHHLFSQDLGKQRIYVLYGLGGVGKTQTALKFIEQSHSHTCLIDTSTGETIDTALKAVAVERKIGDTAKDAIQWFTAQKTEWLLFFDNAD</sequence>
<accession>A0AAD6VR05</accession>
<protein>
    <recommendedName>
        <fullName evidence="3">NB-ARC domain-containing protein</fullName>
    </recommendedName>
</protein>
<dbReference type="Proteomes" id="UP001219525">
    <property type="component" value="Unassembled WGS sequence"/>
</dbReference>